<evidence type="ECO:0000313" key="3">
    <source>
        <dbReference type="Proteomes" id="UP000807025"/>
    </source>
</evidence>
<name>A0A9P5ZFX7_PLEER</name>
<gene>
    <name evidence="2" type="ORF">BDN71DRAFT_1514688</name>
</gene>
<sequence length="238" mass="26381">MDTPPTTPPTATIPIEDTPVTPSGDVLRPRSDSDVSSLLPRTEVLNCTRVALKALSKSPALTEDLRNKFEALVAPIFILIYNYLSGVQWANCWPLEDMIVSYALIVQNGLSIPQLPYILNGLSTLASSQVNPAPLDVSSQVRRFLALWESKRSAYSHSPGPWFWWRVSSEGLVPETDPDFYNYISSDAVLVNLAILHHEMLVVVEGLPDAQEAIKKVEAWFFLILVHFKAYSVNTAGT</sequence>
<proteinExistence type="predicted"/>
<keyword evidence="3" id="KW-1185">Reference proteome</keyword>
<reference evidence="2" key="1">
    <citation type="submission" date="2020-11" db="EMBL/GenBank/DDBJ databases">
        <authorList>
            <consortium name="DOE Joint Genome Institute"/>
            <person name="Ahrendt S."/>
            <person name="Riley R."/>
            <person name="Andreopoulos W."/>
            <person name="Labutti K."/>
            <person name="Pangilinan J."/>
            <person name="Ruiz-Duenas F.J."/>
            <person name="Barrasa J.M."/>
            <person name="Sanchez-Garcia M."/>
            <person name="Camarero S."/>
            <person name="Miyauchi S."/>
            <person name="Serrano A."/>
            <person name="Linde D."/>
            <person name="Babiker R."/>
            <person name="Drula E."/>
            <person name="Ayuso-Fernandez I."/>
            <person name="Pacheco R."/>
            <person name="Padilla G."/>
            <person name="Ferreira P."/>
            <person name="Barriuso J."/>
            <person name="Kellner H."/>
            <person name="Castanera R."/>
            <person name="Alfaro M."/>
            <person name="Ramirez L."/>
            <person name="Pisabarro A.G."/>
            <person name="Kuo A."/>
            <person name="Tritt A."/>
            <person name="Lipzen A."/>
            <person name="He G."/>
            <person name="Yan M."/>
            <person name="Ng V."/>
            <person name="Cullen D."/>
            <person name="Martin F."/>
            <person name="Rosso M.-N."/>
            <person name="Henrissat B."/>
            <person name="Hibbett D."/>
            <person name="Martinez A.T."/>
            <person name="Grigoriev I.V."/>
        </authorList>
    </citation>
    <scope>NUCLEOTIDE SEQUENCE</scope>
    <source>
        <strain evidence="2">ATCC 90797</strain>
    </source>
</reference>
<comment type="caution">
    <text evidence="2">The sequence shown here is derived from an EMBL/GenBank/DDBJ whole genome shotgun (WGS) entry which is preliminary data.</text>
</comment>
<feature type="compositionally biased region" description="Low complexity" evidence="1">
    <location>
        <begin position="9"/>
        <end position="19"/>
    </location>
</feature>
<evidence type="ECO:0000256" key="1">
    <source>
        <dbReference type="SAM" id="MobiDB-lite"/>
    </source>
</evidence>
<protein>
    <submittedName>
        <fullName evidence="2">Uncharacterized protein</fullName>
    </submittedName>
</protein>
<dbReference type="EMBL" id="MU154968">
    <property type="protein sequence ID" value="KAF9486731.1"/>
    <property type="molecule type" value="Genomic_DNA"/>
</dbReference>
<accession>A0A9P5ZFX7</accession>
<evidence type="ECO:0000313" key="2">
    <source>
        <dbReference type="EMBL" id="KAF9486731.1"/>
    </source>
</evidence>
<feature type="region of interest" description="Disordered" evidence="1">
    <location>
        <begin position="1"/>
        <end position="34"/>
    </location>
</feature>
<dbReference type="AlphaFoldDB" id="A0A9P5ZFX7"/>
<organism evidence="2 3">
    <name type="scientific">Pleurotus eryngii</name>
    <name type="common">Boletus of the steppes</name>
    <dbReference type="NCBI Taxonomy" id="5323"/>
    <lineage>
        <taxon>Eukaryota</taxon>
        <taxon>Fungi</taxon>
        <taxon>Dikarya</taxon>
        <taxon>Basidiomycota</taxon>
        <taxon>Agaricomycotina</taxon>
        <taxon>Agaricomycetes</taxon>
        <taxon>Agaricomycetidae</taxon>
        <taxon>Agaricales</taxon>
        <taxon>Pleurotineae</taxon>
        <taxon>Pleurotaceae</taxon>
        <taxon>Pleurotus</taxon>
    </lineage>
</organism>
<dbReference type="Proteomes" id="UP000807025">
    <property type="component" value="Unassembled WGS sequence"/>
</dbReference>